<evidence type="ECO:0000313" key="2">
    <source>
        <dbReference type="EMBL" id="MFC5381799.1"/>
    </source>
</evidence>
<sequence length="232" mass="24208">MLSARSGAPALALSLVLAAGLAGLAGPAAATVHDVRPGSGDVASYPDDGFVVRSLPNDGPTAAFAAAAATVSISSCFVYDQFGFVEIFGTVTAEADSTTVFEVTVTGGRFNNQYQFSAEAGETRAFTSLDFAGDLEVTVSSDGVVLARTSRNVPDCTRFSSAGYGADEIVRWSGYGHGDIVRTLTDGNTRIFDWLREEPDHAIPTAVLVPVQLDGVPGEELMSYDPVTGRQT</sequence>
<comment type="caution">
    <text evidence="2">The sequence shown here is derived from an EMBL/GenBank/DDBJ whole genome shotgun (WGS) entry which is preliminary data.</text>
</comment>
<feature type="signal peptide" evidence="1">
    <location>
        <begin position="1"/>
        <end position="30"/>
    </location>
</feature>
<dbReference type="EMBL" id="JBHSLD010000013">
    <property type="protein sequence ID" value="MFC5381799.1"/>
    <property type="molecule type" value="Genomic_DNA"/>
</dbReference>
<keyword evidence="1" id="KW-0732">Signal</keyword>
<protein>
    <submittedName>
        <fullName evidence="2">Uncharacterized protein</fullName>
    </submittedName>
</protein>
<feature type="non-terminal residue" evidence="2">
    <location>
        <position position="232"/>
    </location>
</feature>
<keyword evidence="3" id="KW-1185">Reference proteome</keyword>
<dbReference type="Proteomes" id="UP001596122">
    <property type="component" value="Unassembled WGS sequence"/>
</dbReference>
<evidence type="ECO:0000256" key="1">
    <source>
        <dbReference type="SAM" id="SignalP"/>
    </source>
</evidence>
<name>A0ABW0GRB2_9MICO</name>
<feature type="chain" id="PRO_5047343034" evidence="1">
    <location>
        <begin position="31"/>
        <end position="232"/>
    </location>
</feature>
<gene>
    <name evidence="2" type="ORF">ACFPJ6_13500</name>
</gene>
<dbReference type="RefSeq" id="WP_377002869.1">
    <property type="nucleotide sequence ID" value="NZ_JBHSLD010000013.1"/>
</dbReference>
<accession>A0ABW0GRB2</accession>
<evidence type="ECO:0000313" key="3">
    <source>
        <dbReference type="Proteomes" id="UP001596122"/>
    </source>
</evidence>
<proteinExistence type="predicted"/>
<organism evidence="2 3">
    <name type="scientific">Aquipuribacter nitratireducens</name>
    <dbReference type="NCBI Taxonomy" id="650104"/>
    <lineage>
        <taxon>Bacteria</taxon>
        <taxon>Bacillati</taxon>
        <taxon>Actinomycetota</taxon>
        <taxon>Actinomycetes</taxon>
        <taxon>Micrococcales</taxon>
        <taxon>Intrasporangiaceae</taxon>
        <taxon>Aquipuribacter</taxon>
    </lineage>
</organism>
<reference evidence="3" key="1">
    <citation type="journal article" date="2019" name="Int. J. Syst. Evol. Microbiol.">
        <title>The Global Catalogue of Microorganisms (GCM) 10K type strain sequencing project: providing services to taxonomists for standard genome sequencing and annotation.</title>
        <authorList>
            <consortium name="The Broad Institute Genomics Platform"/>
            <consortium name="The Broad Institute Genome Sequencing Center for Infectious Disease"/>
            <person name="Wu L."/>
            <person name="Ma J."/>
        </authorList>
    </citation>
    <scope>NUCLEOTIDE SEQUENCE [LARGE SCALE GENOMIC DNA]</scope>
    <source>
        <strain evidence="3">CCUG 43114</strain>
    </source>
</reference>